<evidence type="ECO:0008006" key="3">
    <source>
        <dbReference type="Google" id="ProtNLM"/>
    </source>
</evidence>
<dbReference type="SUPFAM" id="SSF49344">
    <property type="entry name" value="CBD9-like"/>
    <property type="match status" value="1"/>
</dbReference>
<dbReference type="AlphaFoldDB" id="A0A5C5XB67"/>
<dbReference type="Proteomes" id="UP000316095">
    <property type="component" value="Unassembled WGS sequence"/>
</dbReference>
<proteinExistence type="predicted"/>
<protein>
    <recommendedName>
        <fullName evidence="3">Carbohydrate-binding domain-containing protein</fullName>
    </recommendedName>
</protein>
<gene>
    <name evidence="1" type="ORF">Pan54_06000</name>
</gene>
<dbReference type="EMBL" id="SJPG01000001">
    <property type="protein sequence ID" value="TWT59889.1"/>
    <property type="molecule type" value="Genomic_DNA"/>
</dbReference>
<keyword evidence="2" id="KW-1185">Reference proteome</keyword>
<dbReference type="OrthoDB" id="261771at2"/>
<evidence type="ECO:0000313" key="2">
    <source>
        <dbReference type="Proteomes" id="UP000316095"/>
    </source>
</evidence>
<dbReference type="Gene3D" id="2.60.40.1190">
    <property type="match status" value="1"/>
</dbReference>
<reference evidence="1 2" key="1">
    <citation type="submission" date="2019-02" db="EMBL/GenBank/DDBJ databases">
        <title>Deep-cultivation of Planctomycetes and their phenomic and genomic characterization uncovers novel biology.</title>
        <authorList>
            <person name="Wiegand S."/>
            <person name="Jogler M."/>
            <person name="Boedeker C."/>
            <person name="Pinto D."/>
            <person name="Vollmers J."/>
            <person name="Rivas-Marin E."/>
            <person name="Kohn T."/>
            <person name="Peeters S.H."/>
            <person name="Heuer A."/>
            <person name="Rast P."/>
            <person name="Oberbeckmann S."/>
            <person name="Bunk B."/>
            <person name="Jeske O."/>
            <person name="Meyerdierks A."/>
            <person name="Storesund J.E."/>
            <person name="Kallscheuer N."/>
            <person name="Luecker S."/>
            <person name="Lage O.M."/>
            <person name="Pohl T."/>
            <person name="Merkel B.J."/>
            <person name="Hornburger P."/>
            <person name="Mueller R.-W."/>
            <person name="Bruemmer F."/>
            <person name="Labrenz M."/>
            <person name="Spormann A.M."/>
            <person name="Op Den Camp H."/>
            <person name="Overmann J."/>
            <person name="Amann R."/>
            <person name="Jetten M.S.M."/>
            <person name="Mascher T."/>
            <person name="Medema M.H."/>
            <person name="Devos D.P."/>
            <person name="Kaster A.-K."/>
            <person name="Ovreas L."/>
            <person name="Rohde M."/>
            <person name="Galperin M.Y."/>
            <person name="Jogler C."/>
        </authorList>
    </citation>
    <scope>NUCLEOTIDE SEQUENCE [LARGE SCALE GENOMIC DNA]</scope>
    <source>
        <strain evidence="1 2">Pan54</strain>
    </source>
</reference>
<sequence>MNHSSDHLLIPAEFYFQASVEIPWQTDLAKDIQHKKHPEIEKELPDLMFEESDTENSARFFIAWNEDGICLQVKTERKKFPTQSGTLSDPTQGDYTDFFIDTRDLKTNHRASKFCHRFTLIPPGTRGKRKQSAMMIEQEISGNRTYREMTQPEQIPTWDSRSKDGYQVSCWISKAYLEGYDPEHVPSLGFYYRMQDLDYGTRIFGVGENFPATTDPSLWPSLKLVK</sequence>
<name>A0A5C5XB67_9PLAN</name>
<dbReference type="RefSeq" id="WP_146502069.1">
    <property type="nucleotide sequence ID" value="NZ_SJPG01000001.1"/>
</dbReference>
<comment type="caution">
    <text evidence="1">The sequence shown here is derived from an EMBL/GenBank/DDBJ whole genome shotgun (WGS) entry which is preliminary data.</text>
</comment>
<organism evidence="1 2">
    <name type="scientific">Rubinisphaera italica</name>
    <dbReference type="NCBI Taxonomy" id="2527969"/>
    <lineage>
        <taxon>Bacteria</taxon>
        <taxon>Pseudomonadati</taxon>
        <taxon>Planctomycetota</taxon>
        <taxon>Planctomycetia</taxon>
        <taxon>Planctomycetales</taxon>
        <taxon>Planctomycetaceae</taxon>
        <taxon>Rubinisphaera</taxon>
    </lineage>
</organism>
<accession>A0A5C5XB67</accession>
<evidence type="ECO:0000313" key="1">
    <source>
        <dbReference type="EMBL" id="TWT59889.1"/>
    </source>
</evidence>
<dbReference type="CDD" id="cd00241">
    <property type="entry name" value="DOMON_like"/>
    <property type="match status" value="1"/>
</dbReference>